<dbReference type="AlphaFoldDB" id="A0A139R6M2"/>
<organism evidence="2 4">
    <name type="scientific">Streptococcus gallolyticus</name>
    <dbReference type="NCBI Taxonomy" id="315405"/>
    <lineage>
        <taxon>Bacteria</taxon>
        <taxon>Bacillati</taxon>
        <taxon>Bacillota</taxon>
        <taxon>Bacilli</taxon>
        <taxon>Lactobacillales</taxon>
        <taxon>Streptococcaceae</taxon>
        <taxon>Streptococcus</taxon>
    </lineage>
</organism>
<evidence type="ECO:0000313" key="3">
    <source>
        <dbReference type="Proteomes" id="UP000070198"/>
    </source>
</evidence>
<sequence>MRLHFTHPYKDNLDINFGQFTQIIGQNQQLKYYMWQIFMWYFDGKKYSEEDLSLFNQEEPEILCEGKSLKRNSFSVISISDIQDLLEQMSYKRGTVACDFMKLHLNTVDVMTEVDEINDKLDKISLTVNHNLDLSIKDVTYHTESCVVTSEQLLSKYFQPYFNYQGRNISFEFVDNETKVMFLLKMLQERLSNDTNNILLIFKNMDDYLDYSSFITICKTITQMTEKFPNFYCTIFPSNESYLYVTKETIEHVTIVSDFIESLFDLDFMYERFIGRYPSNNIPSKSEFLILLQKNASYLFSDQISYISLGIPDMVAIKILNSLYHYDKSVVYPIPKIEPLEISFLKDRD</sequence>
<reference evidence="3 4" key="1">
    <citation type="submission" date="2016-01" db="EMBL/GenBank/DDBJ databases">
        <title>Highly variable Streptococcus oralis are common among viridans streptococci isolated from primates.</title>
        <authorList>
            <person name="Denapaite D."/>
            <person name="Rieger M."/>
            <person name="Koendgen S."/>
            <person name="Brueckner R."/>
            <person name="Ochigava I."/>
            <person name="Kappeler P."/>
            <person name="Maetz-Rensing K."/>
            <person name="Leendertz F."/>
            <person name="Hakenbeck R."/>
        </authorList>
    </citation>
    <scope>NUCLEOTIDE SEQUENCE [LARGE SCALE GENOMIC DNA]</scope>
    <source>
        <strain evidence="1 3">DD02</strain>
        <strain evidence="2 4">DD03</strain>
    </source>
</reference>
<dbReference type="Pfam" id="PF16813">
    <property type="entry name" value="Cas_St_Csn2"/>
    <property type="match status" value="1"/>
</dbReference>
<name>A0A139R6M2_9STRE</name>
<dbReference type="Proteomes" id="UP000070198">
    <property type="component" value="Unassembled WGS sequence"/>
</dbReference>
<evidence type="ECO:0000313" key="1">
    <source>
        <dbReference type="EMBL" id="KXT66077.1"/>
    </source>
</evidence>
<accession>A0A139R6M2</accession>
<comment type="caution">
    <text evidence="2">The sequence shown here is derived from an EMBL/GenBank/DDBJ whole genome shotgun (WGS) entry which is preliminary data.</text>
</comment>
<dbReference type="EMBL" id="LQXV01000065">
    <property type="protein sequence ID" value="KXU10408.1"/>
    <property type="molecule type" value="Genomic_DNA"/>
</dbReference>
<evidence type="ECO:0000313" key="4">
    <source>
        <dbReference type="Proteomes" id="UP000071927"/>
    </source>
</evidence>
<dbReference type="EMBL" id="LQOF01000357">
    <property type="protein sequence ID" value="KXT66077.1"/>
    <property type="molecule type" value="Genomic_DNA"/>
</dbReference>
<dbReference type="PATRIC" id="fig|315405.11.peg.2094"/>
<proteinExistence type="predicted"/>
<evidence type="ECO:0000313" key="2">
    <source>
        <dbReference type="EMBL" id="KXU10408.1"/>
    </source>
</evidence>
<dbReference type="CDD" id="cd12217">
    <property type="entry name" value="Stu0660_Csn2"/>
    <property type="match status" value="1"/>
</dbReference>
<dbReference type="Proteomes" id="UP000071927">
    <property type="component" value="Unassembled WGS sequence"/>
</dbReference>
<dbReference type="InterPro" id="IPR031820">
    <property type="entry name" value="Cas_St_Csn2"/>
</dbReference>
<dbReference type="RefSeq" id="WP_061459079.1">
    <property type="nucleotide sequence ID" value="NZ_KQ968751.1"/>
</dbReference>
<gene>
    <name evidence="1" type="ORF">SGADD02_01795</name>
    <name evidence="2" type="ORF">SGADD03_00191</name>
</gene>
<protein>
    <submittedName>
        <fullName evidence="2">CRISPR-associated protein Cas7</fullName>
    </submittedName>
</protein>